<dbReference type="PANTHER" id="PTHR11264">
    <property type="entry name" value="URACIL-DNA GLYCOSYLASE"/>
    <property type="match status" value="1"/>
</dbReference>
<dbReference type="SUPFAM" id="SSF52141">
    <property type="entry name" value="Uracil-DNA glycosylase-like"/>
    <property type="match status" value="1"/>
</dbReference>
<dbReference type="InterPro" id="IPR002043">
    <property type="entry name" value="UDG_fam1"/>
</dbReference>
<dbReference type="PANTHER" id="PTHR11264:SF0">
    <property type="entry name" value="URACIL-DNA GLYCOSYLASE"/>
    <property type="match status" value="1"/>
</dbReference>
<feature type="domain" description="Uracil-DNA glycosylase-like" evidence="12">
    <location>
        <begin position="52"/>
        <end position="217"/>
    </location>
</feature>
<comment type="function">
    <text evidence="2 9 11">Excises uracil residues from the DNA which can arise as a result of misincorporation of dUMP residues by DNA polymerase or due to deamination of cytosine.</text>
</comment>
<evidence type="ECO:0000313" key="13">
    <source>
        <dbReference type="EMBL" id="MCG5031055.1"/>
    </source>
</evidence>
<dbReference type="NCBIfam" id="NF003588">
    <property type="entry name" value="PRK05254.1-1"/>
    <property type="match status" value="1"/>
</dbReference>
<comment type="subcellular location">
    <subcellularLocation>
        <location evidence="9">Cytoplasm</location>
    </subcellularLocation>
</comment>
<dbReference type="NCBIfam" id="TIGR00628">
    <property type="entry name" value="ung"/>
    <property type="match status" value="1"/>
</dbReference>
<evidence type="ECO:0000256" key="1">
    <source>
        <dbReference type="ARBA" id="ARBA00001400"/>
    </source>
</evidence>
<evidence type="ECO:0000256" key="11">
    <source>
        <dbReference type="RuleBase" id="RU003780"/>
    </source>
</evidence>
<gene>
    <name evidence="9" type="primary">ung</name>
    <name evidence="13" type="ORF">MAF45_06295</name>
</gene>
<dbReference type="PROSITE" id="PS00130">
    <property type="entry name" value="U_DNA_GLYCOSYLASE"/>
    <property type="match status" value="1"/>
</dbReference>
<dbReference type="InterPro" id="IPR005122">
    <property type="entry name" value="Uracil-DNA_glycosylase-like"/>
</dbReference>
<organism evidence="13 14">
    <name type="scientific">Mesosutterella porci</name>
    <dbReference type="NCBI Taxonomy" id="2915351"/>
    <lineage>
        <taxon>Bacteria</taxon>
        <taxon>Pseudomonadati</taxon>
        <taxon>Pseudomonadota</taxon>
        <taxon>Betaproteobacteria</taxon>
        <taxon>Burkholderiales</taxon>
        <taxon>Sutterellaceae</taxon>
        <taxon>Mesosutterella</taxon>
    </lineage>
</organism>
<proteinExistence type="inferred from homology"/>
<evidence type="ECO:0000256" key="9">
    <source>
        <dbReference type="HAMAP-Rule" id="MF_00148"/>
    </source>
</evidence>
<evidence type="ECO:0000256" key="4">
    <source>
        <dbReference type="ARBA" id="ARBA00012030"/>
    </source>
</evidence>
<dbReference type="InterPro" id="IPR036895">
    <property type="entry name" value="Uracil-DNA_glycosylase-like_sf"/>
</dbReference>
<dbReference type="EC" id="3.2.2.27" evidence="4 9"/>
<dbReference type="NCBIfam" id="NF003589">
    <property type="entry name" value="PRK05254.1-2"/>
    <property type="match status" value="1"/>
</dbReference>
<keyword evidence="6 9" id="KW-0227">DNA damage</keyword>
<dbReference type="SMART" id="SM00986">
    <property type="entry name" value="UDG"/>
    <property type="match status" value="1"/>
</dbReference>
<evidence type="ECO:0000256" key="6">
    <source>
        <dbReference type="ARBA" id="ARBA00022763"/>
    </source>
</evidence>
<keyword evidence="7 9" id="KW-0378">Hydrolase</keyword>
<reference evidence="13 14" key="1">
    <citation type="submission" date="2022-02" db="EMBL/GenBank/DDBJ databases">
        <title>Mesosutterella porci, a novel member of the family Sutterellaceae from pig feces.</title>
        <authorList>
            <person name="Wylensek D."/>
            <person name="Clavel T."/>
        </authorList>
    </citation>
    <scope>NUCLEOTIDE SEQUENCE [LARGE SCALE GENOMIC DNA]</scope>
    <source>
        <strain evidence="14">oilRF-744-wt-GAM-9</strain>
    </source>
</reference>
<protein>
    <recommendedName>
        <fullName evidence="5 9">Uracil-DNA glycosylase</fullName>
        <shortName evidence="9">UDG</shortName>
        <ecNumber evidence="4 9">3.2.2.27</ecNumber>
    </recommendedName>
</protein>
<dbReference type="InterPro" id="IPR018085">
    <property type="entry name" value="Ura-DNA_Glyclase_AS"/>
</dbReference>
<keyword evidence="13" id="KW-0326">Glycosidase</keyword>
<dbReference type="NCBIfam" id="NF003591">
    <property type="entry name" value="PRK05254.1-4"/>
    <property type="match status" value="1"/>
</dbReference>
<dbReference type="GO" id="GO:0004844">
    <property type="term" value="F:uracil DNA N-glycosylase activity"/>
    <property type="evidence" value="ECO:0007669"/>
    <property type="project" value="UniProtKB-EC"/>
</dbReference>
<comment type="caution">
    <text evidence="13">The sequence shown here is derived from an EMBL/GenBank/DDBJ whole genome shotgun (WGS) entry which is preliminary data.</text>
</comment>
<dbReference type="RefSeq" id="WP_237978712.1">
    <property type="nucleotide sequence ID" value="NZ_JAKNCT010000007.1"/>
</dbReference>
<evidence type="ECO:0000256" key="3">
    <source>
        <dbReference type="ARBA" id="ARBA00008184"/>
    </source>
</evidence>
<dbReference type="Proteomes" id="UP001297600">
    <property type="component" value="Unassembled WGS sequence"/>
</dbReference>
<dbReference type="Pfam" id="PF03167">
    <property type="entry name" value="UDG"/>
    <property type="match status" value="1"/>
</dbReference>
<dbReference type="HAMAP" id="MF_00148">
    <property type="entry name" value="UDG"/>
    <property type="match status" value="1"/>
</dbReference>
<keyword evidence="8 9" id="KW-0234">DNA repair</keyword>
<comment type="catalytic activity">
    <reaction evidence="1 9 11">
        <text>Hydrolyzes single-stranded DNA or mismatched double-stranded DNA and polynucleotides, releasing free uracil.</text>
        <dbReference type="EC" id="3.2.2.27"/>
    </reaction>
</comment>
<name>A0ABS9MR31_9BURK</name>
<dbReference type="Gene3D" id="3.40.470.10">
    <property type="entry name" value="Uracil-DNA glycosylase-like domain"/>
    <property type="match status" value="1"/>
</dbReference>
<evidence type="ECO:0000256" key="8">
    <source>
        <dbReference type="ARBA" id="ARBA00023204"/>
    </source>
</evidence>
<evidence type="ECO:0000256" key="10">
    <source>
        <dbReference type="PROSITE-ProRule" id="PRU10072"/>
    </source>
</evidence>
<keyword evidence="14" id="KW-1185">Reference proteome</keyword>
<evidence type="ECO:0000256" key="7">
    <source>
        <dbReference type="ARBA" id="ARBA00022801"/>
    </source>
</evidence>
<accession>A0ABS9MR31</accession>
<evidence type="ECO:0000256" key="5">
    <source>
        <dbReference type="ARBA" id="ARBA00018429"/>
    </source>
</evidence>
<dbReference type="EMBL" id="JAKNCT010000007">
    <property type="protein sequence ID" value="MCG5031055.1"/>
    <property type="molecule type" value="Genomic_DNA"/>
</dbReference>
<sequence length="237" mass="26537">MLWPEGCAANGWEPLLKKFFLSEPGLRLERFLKERSEQGAVIYPPTPFRAFELTPRDGVKVVIMGQDPYHERDQAQGLAFSVSAKCPVPPSLRNIFKELRREYSDQCPVSGDLSFWALQGVFLQNAVLTVEEGRAGSHAGRGWEILTDQVIDALARNSAPKVFLLWGAAAQKKEKLIMASGHDHLILKCNHPSPLSANRPPVPFIGCGHFRKANEWLTRHGRLPVNWIEAPYSSEIS</sequence>
<keyword evidence="9" id="KW-0963">Cytoplasm</keyword>
<evidence type="ECO:0000313" key="14">
    <source>
        <dbReference type="Proteomes" id="UP001297600"/>
    </source>
</evidence>
<feature type="active site" description="Proton acceptor" evidence="9 10">
    <location>
        <position position="67"/>
    </location>
</feature>
<dbReference type="CDD" id="cd10027">
    <property type="entry name" value="UDG-F1-like"/>
    <property type="match status" value="1"/>
</dbReference>
<comment type="similarity">
    <text evidence="3 9 11">Belongs to the uracil-DNA glycosylase (UDG) superfamily. UNG family.</text>
</comment>
<evidence type="ECO:0000256" key="2">
    <source>
        <dbReference type="ARBA" id="ARBA00002631"/>
    </source>
</evidence>
<evidence type="ECO:0000259" key="12">
    <source>
        <dbReference type="SMART" id="SM00986"/>
    </source>
</evidence>
<dbReference type="SMART" id="SM00987">
    <property type="entry name" value="UreE_C"/>
    <property type="match status" value="1"/>
</dbReference>
<dbReference type="NCBIfam" id="NF003592">
    <property type="entry name" value="PRK05254.1-5"/>
    <property type="match status" value="1"/>
</dbReference>